<proteinExistence type="predicted"/>
<dbReference type="Proteomes" id="UP000265520">
    <property type="component" value="Unassembled WGS sequence"/>
</dbReference>
<name>A0A392TJX3_9FABA</name>
<organism evidence="1 2">
    <name type="scientific">Trifolium medium</name>
    <dbReference type="NCBI Taxonomy" id="97028"/>
    <lineage>
        <taxon>Eukaryota</taxon>
        <taxon>Viridiplantae</taxon>
        <taxon>Streptophyta</taxon>
        <taxon>Embryophyta</taxon>
        <taxon>Tracheophyta</taxon>
        <taxon>Spermatophyta</taxon>
        <taxon>Magnoliopsida</taxon>
        <taxon>eudicotyledons</taxon>
        <taxon>Gunneridae</taxon>
        <taxon>Pentapetalae</taxon>
        <taxon>rosids</taxon>
        <taxon>fabids</taxon>
        <taxon>Fabales</taxon>
        <taxon>Fabaceae</taxon>
        <taxon>Papilionoideae</taxon>
        <taxon>50 kb inversion clade</taxon>
        <taxon>NPAAA clade</taxon>
        <taxon>Hologalegina</taxon>
        <taxon>IRL clade</taxon>
        <taxon>Trifolieae</taxon>
        <taxon>Trifolium</taxon>
    </lineage>
</organism>
<accession>A0A392TJX3</accession>
<feature type="non-terminal residue" evidence="1">
    <location>
        <position position="28"/>
    </location>
</feature>
<comment type="caution">
    <text evidence="1">The sequence shown here is derived from an EMBL/GenBank/DDBJ whole genome shotgun (WGS) entry which is preliminary data.</text>
</comment>
<evidence type="ECO:0000313" key="1">
    <source>
        <dbReference type="EMBL" id="MCI61469.1"/>
    </source>
</evidence>
<protein>
    <submittedName>
        <fullName evidence="1">Uncharacterized protein</fullName>
    </submittedName>
</protein>
<dbReference type="AlphaFoldDB" id="A0A392TJX3"/>
<dbReference type="EMBL" id="LXQA010600479">
    <property type="protein sequence ID" value="MCI61469.1"/>
    <property type="molecule type" value="Genomic_DNA"/>
</dbReference>
<keyword evidence="2" id="KW-1185">Reference proteome</keyword>
<evidence type="ECO:0000313" key="2">
    <source>
        <dbReference type="Proteomes" id="UP000265520"/>
    </source>
</evidence>
<sequence length="28" mass="2993">MDPIGTPLPVQPVLPLIPPPLHVRPGLQ</sequence>
<reference evidence="1 2" key="1">
    <citation type="journal article" date="2018" name="Front. Plant Sci.">
        <title>Red Clover (Trifolium pratense) and Zigzag Clover (T. medium) - A Picture of Genomic Similarities and Differences.</title>
        <authorList>
            <person name="Dluhosova J."/>
            <person name="Istvanek J."/>
            <person name="Nedelnik J."/>
            <person name="Repkova J."/>
        </authorList>
    </citation>
    <scope>NUCLEOTIDE SEQUENCE [LARGE SCALE GENOMIC DNA]</scope>
    <source>
        <strain evidence="2">cv. 10/8</strain>
        <tissue evidence="1">Leaf</tissue>
    </source>
</reference>